<dbReference type="InterPro" id="IPR029041">
    <property type="entry name" value="FAD-linked_oxidoreductase-like"/>
</dbReference>
<dbReference type="Pfam" id="PF02219">
    <property type="entry name" value="MTHFR"/>
    <property type="match status" value="1"/>
</dbReference>
<dbReference type="InterPro" id="IPR004620">
    <property type="entry name" value="MTHF_reductase_bac"/>
</dbReference>
<evidence type="ECO:0000256" key="2">
    <source>
        <dbReference type="ARBA" id="ARBA00004777"/>
    </source>
</evidence>
<dbReference type="Gene3D" id="3.20.20.220">
    <property type="match status" value="1"/>
</dbReference>
<keyword evidence="5" id="KW-0285">Flavoprotein</keyword>
<comment type="pathway">
    <text evidence="2">One-carbon metabolism; tetrahydrofolate interconversion.</text>
</comment>
<evidence type="ECO:0000313" key="12">
    <source>
        <dbReference type="EMBL" id="MPL99794.1"/>
    </source>
</evidence>
<dbReference type="EMBL" id="VSSQ01000689">
    <property type="protein sequence ID" value="MPL99794.1"/>
    <property type="molecule type" value="Genomic_DNA"/>
</dbReference>
<keyword evidence="7 12" id="KW-0560">Oxidoreductase</keyword>
<dbReference type="FunFam" id="3.20.20.220:FF:000015">
    <property type="entry name" value="Methylenetetrahydrofolate reductase"/>
    <property type="match status" value="1"/>
</dbReference>
<proteinExistence type="inferred from homology"/>
<keyword evidence="4" id="KW-0028">Amino-acid biosynthesis</keyword>
<dbReference type="GO" id="GO:0009086">
    <property type="term" value="P:methionine biosynthetic process"/>
    <property type="evidence" value="ECO:0007669"/>
    <property type="project" value="UniProtKB-KW"/>
</dbReference>
<dbReference type="CDD" id="cd00537">
    <property type="entry name" value="MTHFR"/>
    <property type="match status" value="1"/>
</dbReference>
<keyword evidence="8" id="KW-0520">NAD</keyword>
<dbReference type="EC" id="1.5.1.54" evidence="11"/>
<protein>
    <recommendedName>
        <fullName evidence="11">methylenetetrahydrofolate reductase (NADH)</fullName>
        <ecNumber evidence="11">1.5.1.54</ecNumber>
    </recommendedName>
</protein>
<dbReference type="GO" id="GO:0071949">
    <property type="term" value="F:FAD binding"/>
    <property type="evidence" value="ECO:0007669"/>
    <property type="project" value="TreeGrafter"/>
</dbReference>
<accession>A0A644W7J1</accession>
<dbReference type="PANTHER" id="PTHR45754">
    <property type="entry name" value="METHYLENETETRAHYDROFOLATE REDUCTASE"/>
    <property type="match status" value="1"/>
</dbReference>
<dbReference type="InterPro" id="IPR003171">
    <property type="entry name" value="Mehydrof_redctse-like"/>
</dbReference>
<dbReference type="NCBIfam" id="TIGR00676">
    <property type="entry name" value="fadh2"/>
    <property type="match status" value="1"/>
</dbReference>
<evidence type="ECO:0000256" key="1">
    <source>
        <dbReference type="ARBA" id="ARBA00001974"/>
    </source>
</evidence>
<dbReference type="UniPathway" id="UPA00193"/>
<evidence type="ECO:0000256" key="8">
    <source>
        <dbReference type="ARBA" id="ARBA00023027"/>
    </source>
</evidence>
<evidence type="ECO:0000256" key="7">
    <source>
        <dbReference type="ARBA" id="ARBA00023002"/>
    </source>
</evidence>
<dbReference type="SUPFAM" id="SSF51730">
    <property type="entry name" value="FAD-linked oxidoreductase"/>
    <property type="match status" value="1"/>
</dbReference>
<evidence type="ECO:0000256" key="9">
    <source>
        <dbReference type="ARBA" id="ARBA00023167"/>
    </source>
</evidence>
<evidence type="ECO:0000256" key="5">
    <source>
        <dbReference type="ARBA" id="ARBA00022630"/>
    </source>
</evidence>
<comment type="similarity">
    <text evidence="3">Belongs to the methylenetetrahydrofolate reductase family.</text>
</comment>
<evidence type="ECO:0000256" key="3">
    <source>
        <dbReference type="ARBA" id="ARBA00006743"/>
    </source>
</evidence>
<dbReference type="GO" id="GO:0005829">
    <property type="term" value="C:cytosol"/>
    <property type="evidence" value="ECO:0007669"/>
    <property type="project" value="InterPro"/>
</dbReference>
<gene>
    <name evidence="12" type="primary">metF_9</name>
    <name evidence="12" type="ORF">SDC9_46015</name>
</gene>
<comment type="caution">
    <text evidence="12">The sequence shown here is derived from an EMBL/GenBank/DDBJ whole genome shotgun (WGS) entry which is preliminary data.</text>
</comment>
<comment type="pathway">
    <text evidence="10">Amino-acid biosynthesis; L-methionine biosynthesis via de novo pathway.</text>
</comment>
<reference evidence="12" key="1">
    <citation type="submission" date="2019-08" db="EMBL/GenBank/DDBJ databases">
        <authorList>
            <person name="Kucharzyk K."/>
            <person name="Murdoch R.W."/>
            <person name="Higgins S."/>
            <person name="Loffler F."/>
        </authorList>
    </citation>
    <scope>NUCLEOTIDE SEQUENCE</scope>
</reference>
<keyword evidence="6" id="KW-0274">FAD</keyword>
<comment type="cofactor">
    <cofactor evidence="1">
        <name>FAD</name>
        <dbReference type="ChEBI" id="CHEBI:57692"/>
    </cofactor>
</comment>
<name>A0A644W7J1_9ZZZZ</name>
<evidence type="ECO:0000256" key="4">
    <source>
        <dbReference type="ARBA" id="ARBA00022605"/>
    </source>
</evidence>
<keyword evidence="9" id="KW-0486">Methionine biosynthesis</keyword>
<evidence type="ECO:0000256" key="6">
    <source>
        <dbReference type="ARBA" id="ARBA00022827"/>
    </source>
</evidence>
<evidence type="ECO:0000256" key="10">
    <source>
        <dbReference type="ARBA" id="ARBA00034478"/>
    </source>
</evidence>
<dbReference type="PANTHER" id="PTHR45754:SF3">
    <property type="entry name" value="METHYLENETETRAHYDROFOLATE REDUCTASE (NADPH)"/>
    <property type="match status" value="1"/>
</dbReference>
<dbReference type="AlphaFoldDB" id="A0A644W7J1"/>
<organism evidence="12">
    <name type="scientific">bioreactor metagenome</name>
    <dbReference type="NCBI Taxonomy" id="1076179"/>
    <lineage>
        <taxon>unclassified sequences</taxon>
        <taxon>metagenomes</taxon>
        <taxon>ecological metagenomes</taxon>
    </lineage>
</organism>
<sequence length="317" mass="36098">MIVSSLLRETKSTLFSFELLPPLKGDHISAIYDTIDPLMEFKPSYINVTYHREELVYKQRTDGLLEPRRVRKRPGTVGITAAIMHKYKVEVVPHMICAGFNREETENALIDLHFLGVNNILVLRGDAEKSARRFIPEPDGHEHATGLLRQVMQMNKGKYLDEDMEYQTPTNFSVGVAGYPEKHAEAPNPDNDLHWLKEKIACGAEYIVTQMFFDNRRYFDFVKRCREAGITVPIIPGLKPVSVKNHLNILPDTFHVDIPEELAREVVAANDNQTVRRIGVDWAVEQVRGLKAAGVPSIHFYTMGKSDNIREIVSRGF</sequence>
<evidence type="ECO:0000256" key="11">
    <source>
        <dbReference type="ARBA" id="ARBA00034529"/>
    </source>
</evidence>
<dbReference type="GO" id="GO:0035999">
    <property type="term" value="P:tetrahydrofolate interconversion"/>
    <property type="evidence" value="ECO:0007669"/>
    <property type="project" value="UniProtKB-UniPathway"/>
</dbReference>
<dbReference type="GO" id="GO:0106312">
    <property type="term" value="F:methylenetetrahydrofolate reductase (NADH) activity"/>
    <property type="evidence" value="ECO:0007669"/>
    <property type="project" value="UniProtKB-EC"/>
</dbReference>